<gene>
    <name evidence="2" type="ORF">BLL52_3669</name>
</gene>
<evidence type="ECO:0000256" key="1">
    <source>
        <dbReference type="SAM" id="Phobius"/>
    </source>
</evidence>
<comment type="caution">
    <text evidence="2">The sequence shown here is derived from an EMBL/GenBank/DDBJ whole genome shotgun (WGS) entry which is preliminary data.</text>
</comment>
<proteinExistence type="predicted"/>
<dbReference type="Proteomes" id="UP000185911">
    <property type="component" value="Unassembled WGS sequence"/>
</dbReference>
<name>A0A1Q8YA25_9BURK</name>
<organism evidence="2 3">
    <name type="scientific">Rhodoferax antarcticus ANT.BR</name>
    <dbReference type="NCBI Taxonomy" id="1111071"/>
    <lineage>
        <taxon>Bacteria</taxon>
        <taxon>Pseudomonadati</taxon>
        <taxon>Pseudomonadota</taxon>
        <taxon>Betaproteobacteria</taxon>
        <taxon>Burkholderiales</taxon>
        <taxon>Comamonadaceae</taxon>
        <taxon>Rhodoferax</taxon>
    </lineage>
</organism>
<dbReference type="AlphaFoldDB" id="A0A1Q8YA25"/>
<reference evidence="2 3" key="1">
    <citation type="submission" date="2017-01" db="EMBL/GenBank/DDBJ databases">
        <title>Genome sequence of Rhodoferax antarcticus ANT.BR, a psychrophilic purple nonsulfur bacterium from an Antarctic microbial mat.</title>
        <authorList>
            <person name="Baker J."/>
            <person name="Riester C."/>
            <person name="Skinner B."/>
            <person name="Newell A."/>
            <person name="Swingley W."/>
            <person name="Madigan M."/>
            <person name="Jung D."/>
            <person name="Asao M."/>
            <person name="Chen M."/>
            <person name="Loughlin P."/>
            <person name="Pan H."/>
            <person name="Lin S."/>
            <person name="Li N."/>
            <person name="Shaw J."/>
            <person name="Prado M."/>
            <person name="Sherman C."/>
            <person name="Li X."/>
            <person name="Tang J."/>
            <person name="Blankenship R."/>
            <person name="Zhao T."/>
            <person name="Touchman J."/>
            <person name="Sattley M."/>
        </authorList>
    </citation>
    <scope>NUCLEOTIDE SEQUENCE [LARGE SCALE GENOMIC DNA]</scope>
    <source>
        <strain evidence="2 3">ANT.BR</strain>
    </source>
</reference>
<keyword evidence="3" id="KW-1185">Reference proteome</keyword>
<feature type="transmembrane region" description="Helical" evidence="1">
    <location>
        <begin position="74"/>
        <end position="98"/>
    </location>
</feature>
<keyword evidence="1" id="KW-1133">Transmembrane helix</keyword>
<sequence>MLMHPALSLLATRPQLLVDHAQAYAALVNEESGLAYGVWLRRVLLYVIALCAVSVAAVLAGVATLLWFTVAPPASALGVLVAVPAVPLLLAVVCVLLARQSSKSASFANLRRQINEDVAMLRAAGEP</sequence>
<protein>
    <submittedName>
        <fullName evidence="2">Uncharacterized protein</fullName>
    </submittedName>
</protein>
<evidence type="ECO:0000313" key="3">
    <source>
        <dbReference type="Proteomes" id="UP000185911"/>
    </source>
</evidence>
<feature type="transmembrane region" description="Helical" evidence="1">
    <location>
        <begin position="43"/>
        <end position="68"/>
    </location>
</feature>
<accession>A0A1Q8YA25</accession>
<dbReference type="EMBL" id="MSYM01000018">
    <property type="protein sequence ID" value="OLP04853.1"/>
    <property type="molecule type" value="Genomic_DNA"/>
</dbReference>
<evidence type="ECO:0000313" key="2">
    <source>
        <dbReference type="EMBL" id="OLP04853.1"/>
    </source>
</evidence>
<keyword evidence="1" id="KW-0472">Membrane</keyword>
<dbReference type="STRING" id="81479.RA876_12220"/>
<keyword evidence="1" id="KW-0812">Transmembrane</keyword>